<organism evidence="2 3">
    <name type="scientific">Burkholderia thailandensis</name>
    <dbReference type="NCBI Taxonomy" id="57975"/>
    <lineage>
        <taxon>Bacteria</taxon>
        <taxon>Pseudomonadati</taxon>
        <taxon>Pseudomonadota</taxon>
        <taxon>Betaproteobacteria</taxon>
        <taxon>Burkholderiales</taxon>
        <taxon>Burkholderiaceae</taxon>
        <taxon>Burkholderia</taxon>
        <taxon>pseudomallei group</taxon>
    </lineage>
</organism>
<feature type="region of interest" description="Disordered" evidence="1">
    <location>
        <begin position="1"/>
        <end position="37"/>
    </location>
</feature>
<evidence type="ECO:0000313" key="3">
    <source>
        <dbReference type="Proteomes" id="UP001272137"/>
    </source>
</evidence>
<evidence type="ECO:0000313" key="2">
    <source>
        <dbReference type="EMBL" id="MDW9252486.1"/>
    </source>
</evidence>
<reference evidence="2" key="1">
    <citation type="submission" date="2018-08" db="EMBL/GenBank/DDBJ databases">
        <title>Identification of Burkholderia cepacia strains that express a Burkholderia pseudomallei-like capsular polysaccharide.</title>
        <authorList>
            <person name="Burtnick M.N."/>
            <person name="Vongsouvath M."/>
            <person name="Newton P."/>
            <person name="Wuthiekanun V."/>
            <person name="Limmathurotsakul D."/>
            <person name="Brett P.J."/>
            <person name="Chantratita N."/>
            <person name="Dance D.A."/>
        </authorList>
    </citation>
    <scope>NUCLEOTIDE SEQUENCE</scope>
    <source>
        <strain evidence="2">SBXCC001</strain>
    </source>
</reference>
<dbReference type="Proteomes" id="UP001272137">
    <property type="component" value="Unassembled WGS sequence"/>
</dbReference>
<dbReference type="EMBL" id="QXCT01000001">
    <property type="protein sequence ID" value="MDW9252486.1"/>
    <property type="molecule type" value="Genomic_DNA"/>
</dbReference>
<proteinExistence type="predicted"/>
<protein>
    <submittedName>
        <fullName evidence="2">Uncharacterized protein</fullName>
    </submittedName>
</protein>
<gene>
    <name evidence="2" type="ORF">C7S16_7084</name>
</gene>
<dbReference type="AlphaFoldDB" id="A0AAW9CRL4"/>
<sequence>MRARADERGGAFARRHGDGAGASPVVVPIDARRQRTR</sequence>
<accession>A0AAW9CRL4</accession>
<evidence type="ECO:0000256" key="1">
    <source>
        <dbReference type="SAM" id="MobiDB-lite"/>
    </source>
</evidence>
<comment type="caution">
    <text evidence="2">The sequence shown here is derived from an EMBL/GenBank/DDBJ whole genome shotgun (WGS) entry which is preliminary data.</text>
</comment>
<name>A0AAW9CRL4_BURTH</name>